<reference evidence="3 4" key="1">
    <citation type="journal article" date="2010" name="Stand. Genomic Sci.">
        <title>Complete genome sequence of Spirochaeta smaragdinae type strain (SEBR 4228).</title>
        <authorList>
            <person name="Mavromatis K."/>
            <person name="Yasawong M."/>
            <person name="Chertkov O."/>
            <person name="Lapidus A."/>
            <person name="Lucas S."/>
            <person name="Nolan M."/>
            <person name="Del Rio T.G."/>
            <person name="Tice H."/>
            <person name="Cheng J.F."/>
            <person name="Pitluck S."/>
            <person name="Liolios K."/>
            <person name="Ivanova N."/>
            <person name="Tapia R."/>
            <person name="Han C."/>
            <person name="Bruce D."/>
            <person name="Goodwin L."/>
            <person name="Pati A."/>
            <person name="Chen A."/>
            <person name="Palaniappan K."/>
            <person name="Land M."/>
            <person name="Hauser L."/>
            <person name="Chang Y.J."/>
            <person name="Jeffries C.D."/>
            <person name="Detter J.C."/>
            <person name="Rohde M."/>
            <person name="Brambilla E."/>
            <person name="Spring S."/>
            <person name="Goker M."/>
            <person name="Sikorski J."/>
            <person name="Woyke T."/>
            <person name="Bristow J."/>
            <person name="Eisen J.A."/>
            <person name="Markowitz V."/>
            <person name="Hugenholtz P."/>
            <person name="Klenk H.P."/>
            <person name="Kyrpides N.C."/>
        </authorList>
    </citation>
    <scope>NUCLEOTIDE SEQUENCE [LARGE SCALE GENOMIC DNA]</scope>
    <source>
        <strain evidence="4">DSM 11293 / JCM 15392 / SEBR 4228</strain>
    </source>
</reference>
<organism evidence="3 4">
    <name type="scientific">Sediminispirochaeta smaragdinae (strain DSM 11293 / JCM 15392 / SEBR 4228)</name>
    <name type="common">Spirochaeta smaragdinae</name>
    <dbReference type="NCBI Taxonomy" id="573413"/>
    <lineage>
        <taxon>Bacteria</taxon>
        <taxon>Pseudomonadati</taxon>
        <taxon>Spirochaetota</taxon>
        <taxon>Spirochaetia</taxon>
        <taxon>Spirochaetales</taxon>
        <taxon>Spirochaetaceae</taxon>
        <taxon>Sediminispirochaeta</taxon>
    </lineage>
</organism>
<dbReference type="Pfam" id="PF00149">
    <property type="entry name" value="Metallophos"/>
    <property type="match status" value="1"/>
</dbReference>
<keyword evidence="1" id="KW-0175">Coiled coil</keyword>
<dbReference type="KEGG" id="ssm:Spirs_0012"/>
<dbReference type="STRING" id="573413.Spirs_0012"/>
<gene>
    <name evidence="3" type="ordered locus">Spirs_0012</name>
</gene>
<evidence type="ECO:0000313" key="4">
    <source>
        <dbReference type="Proteomes" id="UP000002318"/>
    </source>
</evidence>
<dbReference type="Gene3D" id="3.60.21.10">
    <property type="match status" value="1"/>
</dbReference>
<dbReference type="OrthoDB" id="368442at2"/>
<evidence type="ECO:0000259" key="2">
    <source>
        <dbReference type="Pfam" id="PF00149"/>
    </source>
</evidence>
<name>E1R6P0_SEDSS</name>
<dbReference type="EMBL" id="CP002116">
    <property type="protein sequence ID" value="ADK79172.1"/>
    <property type="molecule type" value="Genomic_DNA"/>
</dbReference>
<feature type="domain" description="Calcineurin-like phosphoesterase" evidence="2">
    <location>
        <begin position="27"/>
        <end position="210"/>
    </location>
</feature>
<sequence>MNKQFYHLKLEELYTKAKEIEIHDNQRFVIFSDLHVGNGKYGDDFRPNAKLFQTALHDYYYEKGYTLILNGDIEELHRYTLAEIRSTWKSLYSLFDAFDAENRLYKLSGNHDSKLFNLPGEPLRYKLYESLKLNYKGMTLFLFHGHQPSYFYEKFNEISGLLLRFIAKPLRIKHYSVAHDKGRRFKIEKRTYEFSIEKNIVSIIGHTHRPLFESLSKLDSLKYKIENLLRRYAKSGDEKQKFLEKQIEEIKKEIDKSIMTKGKEQAISSLYSSQTLAPSVFNSGCVIGKRGMTAIEIKGGKISLVHWFNEDVDEKYRKNDGKNTSQLDNTGFFRTVLKRDSLDYIFTKIRLLT</sequence>
<dbReference type="AlphaFoldDB" id="E1R6P0"/>
<dbReference type="InterPro" id="IPR029052">
    <property type="entry name" value="Metallo-depent_PP-like"/>
</dbReference>
<dbReference type="Proteomes" id="UP000002318">
    <property type="component" value="Chromosome"/>
</dbReference>
<evidence type="ECO:0000256" key="1">
    <source>
        <dbReference type="SAM" id="Coils"/>
    </source>
</evidence>
<dbReference type="eggNOG" id="COG1409">
    <property type="taxonomic scope" value="Bacteria"/>
</dbReference>
<feature type="coiled-coil region" evidence="1">
    <location>
        <begin position="233"/>
        <end position="260"/>
    </location>
</feature>
<protein>
    <submittedName>
        <fullName evidence="3">Metallophosphoesterase</fullName>
    </submittedName>
</protein>
<keyword evidence="4" id="KW-1185">Reference proteome</keyword>
<evidence type="ECO:0000313" key="3">
    <source>
        <dbReference type="EMBL" id="ADK79172.1"/>
    </source>
</evidence>
<dbReference type="InterPro" id="IPR004843">
    <property type="entry name" value="Calcineurin-like_PHP"/>
</dbReference>
<dbReference type="GO" id="GO:0016787">
    <property type="term" value="F:hydrolase activity"/>
    <property type="evidence" value="ECO:0007669"/>
    <property type="project" value="InterPro"/>
</dbReference>
<dbReference type="HOGENOM" id="CLU_065964_0_0_12"/>
<proteinExistence type="predicted"/>
<dbReference type="RefSeq" id="WP_013252636.1">
    <property type="nucleotide sequence ID" value="NC_014364.1"/>
</dbReference>
<dbReference type="SUPFAM" id="SSF56300">
    <property type="entry name" value="Metallo-dependent phosphatases"/>
    <property type="match status" value="1"/>
</dbReference>
<accession>E1R6P0</accession>